<keyword evidence="1" id="KW-1015">Disulfide bond</keyword>
<dbReference type="Proteomes" id="UP000289340">
    <property type="component" value="Chromosome 6"/>
</dbReference>
<dbReference type="Gene3D" id="1.10.287.810">
    <property type="entry name" value="Mitochondrial import inner membrane translocase subunit tim13 like domains"/>
    <property type="match status" value="1"/>
</dbReference>
<keyword evidence="1" id="KW-0813">Transport</keyword>
<dbReference type="GO" id="GO:0015031">
    <property type="term" value="P:protein transport"/>
    <property type="evidence" value="ECO:0007669"/>
    <property type="project" value="UniProtKB-KW"/>
</dbReference>
<dbReference type="AlphaFoldDB" id="A0A0B2QV79"/>
<evidence type="ECO:0000313" key="5">
    <source>
        <dbReference type="Proteomes" id="UP000289340"/>
    </source>
</evidence>
<dbReference type="Proteomes" id="UP000053555">
    <property type="component" value="Unassembled WGS sequence"/>
</dbReference>
<comment type="domain">
    <text evidence="1">The twin CX3C motif contains 4 conserved Cys residues that form 2 disulfide bonds in the mitochondrial intermembrane space.</text>
</comment>
<comment type="similarity">
    <text evidence="1">Belongs to the small Tim family.</text>
</comment>
<accession>A0A0B2QV79</accession>
<keyword evidence="1" id="KW-0811">Translocation</keyword>
<dbReference type="Pfam" id="PF02953">
    <property type="entry name" value="zf-Tim10_DDP"/>
    <property type="match status" value="1"/>
</dbReference>
<evidence type="ECO:0000259" key="2">
    <source>
        <dbReference type="Pfam" id="PF02953"/>
    </source>
</evidence>
<dbReference type="InterPro" id="IPR035427">
    <property type="entry name" value="Tim10-like_dom_sf"/>
</dbReference>
<dbReference type="SUPFAM" id="SSF144122">
    <property type="entry name" value="Tim10-like"/>
    <property type="match status" value="1"/>
</dbReference>
<reference evidence="4 5" key="2">
    <citation type="submission" date="2018-09" db="EMBL/GenBank/DDBJ databases">
        <title>A high-quality reference genome of wild soybean provides a powerful tool to mine soybean genomes.</title>
        <authorList>
            <person name="Xie M."/>
            <person name="Chung C.Y.L."/>
            <person name="Li M.-W."/>
            <person name="Wong F.-L."/>
            <person name="Chan T.-F."/>
            <person name="Lam H.-M."/>
        </authorList>
    </citation>
    <scope>NUCLEOTIDE SEQUENCE [LARGE SCALE GENOMIC DNA]</scope>
    <source>
        <strain evidence="5">cv. W05</strain>
        <tissue evidence="4">Hypocotyl of etiolated seedlings</tissue>
    </source>
</reference>
<reference evidence="3" key="1">
    <citation type="submission" date="2014-07" db="EMBL/GenBank/DDBJ databases">
        <title>Identification of a novel salt tolerance gene in wild soybean by whole-genome sequencing.</title>
        <authorList>
            <person name="Lam H.-M."/>
            <person name="Qi X."/>
            <person name="Li M.-W."/>
            <person name="Liu X."/>
            <person name="Xie M."/>
            <person name="Ni M."/>
            <person name="Xu X."/>
        </authorList>
    </citation>
    <scope>NUCLEOTIDE SEQUENCE [LARGE SCALE GENOMIC DNA]</scope>
    <source>
        <tissue evidence="3">Root</tissue>
    </source>
</reference>
<dbReference type="GO" id="GO:0005743">
    <property type="term" value="C:mitochondrial inner membrane"/>
    <property type="evidence" value="ECO:0007669"/>
    <property type="project" value="UniProtKB-SubCell"/>
</dbReference>
<dbReference type="EMBL" id="KN655779">
    <property type="protein sequence ID" value="KHN23959.1"/>
    <property type="molecule type" value="Genomic_DNA"/>
</dbReference>
<gene>
    <name evidence="4" type="ORF">D0Y65_014905</name>
    <name evidence="3" type="ORF">glysoja_033947</name>
</gene>
<dbReference type="GO" id="GO:0016787">
    <property type="term" value="F:hydrolase activity"/>
    <property type="evidence" value="ECO:0007669"/>
    <property type="project" value="UniProtKB-KW"/>
</dbReference>
<keyword evidence="1" id="KW-0472">Membrane</keyword>
<keyword evidence="5" id="KW-1185">Reference proteome</keyword>
<keyword evidence="1" id="KW-0496">Mitochondrion</keyword>
<keyword evidence="1" id="KW-0653">Protein transport</keyword>
<keyword evidence="1" id="KW-0999">Mitochondrion inner membrane</keyword>
<dbReference type="EMBL" id="QZWG01000006">
    <property type="protein sequence ID" value="RZC07901.1"/>
    <property type="molecule type" value="Genomic_DNA"/>
</dbReference>
<keyword evidence="3" id="KW-0378">Hydrolase</keyword>
<sequence>MDLSDLNSADLQKFYSEEQQRAMVNEMVAKLTSECWDKCITGTPGNKFSSSESNCLSNCAQRYLEMSMLIMKRFQGMQ</sequence>
<comment type="subunit">
    <text evidence="1">Heterohexamer.</text>
</comment>
<organism evidence="3">
    <name type="scientific">Glycine soja</name>
    <name type="common">Wild soybean</name>
    <dbReference type="NCBI Taxonomy" id="3848"/>
    <lineage>
        <taxon>Eukaryota</taxon>
        <taxon>Viridiplantae</taxon>
        <taxon>Streptophyta</taxon>
        <taxon>Embryophyta</taxon>
        <taxon>Tracheophyta</taxon>
        <taxon>Spermatophyta</taxon>
        <taxon>Magnoliopsida</taxon>
        <taxon>eudicotyledons</taxon>
        <taxon>Gunneridae</taxon>
        <taxon>Pentapetalae</taxon>
        <taxon>rosids</taxon>
        <taxon>fabids</taxon>
        <taxon>Fabales</taxon>
        <taxon>Fabaceae</taxon>
        <taxon>Papilionoideae</taxon>
        <taxon>50 kb inversion clade</taxon>
        <taxon>NPAAA clade</taxon>
        <taxon>indigoferoid/millettioid clade</taxon>
        <taxon>Phaseoleae</taxon>
        <taxon>Glycine</taxon>
        <taxon>Glycine subgen. Soja</taxon>
    </lineage>
</organism>
<protein>
    <recommendedName>
        <fullName evidence="1">Mitochondrial import inner membrane translocase subunit</fullName>
    </recommendedName>
</protein>
<comment type="function">
    <text evidence="1">Mitochondrial intermembrane chaperone that participates in the import and insertion of some multi-pass transmembrane proteins into the mitochondrial inner membrane. Also required for the transfer of beta-barrel precursors from the TOM complex to the sorting and assembly machinery (SAM complex) of the outer membrane. Acts as a chaperone-like protein that protects the hydrophobic precursors from aggregation and guide them through the mitochondrial intermembrane space.</text>
</comment>
<dbReference type="EMBL" id="QZWG01000006">
    <property type="protein sequence ID" value="RZC07900.1"/>
    <property type="molecule type" value="Genomic_DNA"/>
</dbReference>
<comment type="subcellular location">
    <subcellularLocation>
        <location evidence="1">Mitochondrion inner membrane</location>
        <topology evidence="1">Peripheral membrane protein</topology>
        <orientation evidence="1">Intermembrane side</orientation>
    </subcellularLocation>
</comment>
<keyword evidence="1" id="KW-0143">Chaperone</keyword>
<evidence type="ECO:0000256" key="1">
    <source>
        <dbReference type="RuleBase" id="RU367043"/>
    </source>
</evidence>
<evidence type="ECO:0000313" key="3">
    <source>
        <dbReference type="EMBL" id="KHN23959.1"/>
    </source>
</evidence>
<name>A0A0B2QV79_GLYSO</name>
<feature type="domain" description="Tim10-like" evidence="2">
    <location>
        <begin position="13"/>
        <end position="75"/>
    </location>
</feature>
<dbReference type="InterPro" id="IPR004217">
    <property type="entry name" value="Tim10-like"/>
</dbReference>
<dbReference type="Gramene" id="XM_028380959.1">
    <property type="protein sequence ID" value="XP_028236760.1"/>
    <property type="gene ID" value="LOC114416080"/>
</dbReference>
<evidence type="ECO:0000313" key="4">
    <source>
        <dbReference type="EMBL" id="RZC07900.1"/>
    </source>
</evidence>
<proteinExistence type="inferred from homology"/>
<dbReference type="SMR" id="A0A0B2QV79"/>